<evidence type="ECO:0000313" key="2">
    <source>
        <dbReference type="EMBL" id="RZF48379.1"/>
    </source>
</evidence>
<evidence type="ECO:0000313" key="3">
    <source>
        <dbReference type="Proteomes" id="UP000291343"/>
    </source>
</evidence>
<feature type="region of interest" description="Disordered" evidence="1">
    <location>
        <begin position="100"/>
        <end position="150"/>
    </location>
</feature>
<organism evidence="2 3">
    <name type="scientific">Laodelphax striatellus</name>
    <name type="common">Small brown planthopper</name>
    <name type="synonym">Delphax striatella</name>
    <dbReference type="NCBI Taxonomy" id="195883"/>
    <lineage>
        <taxon>Eukaryota</taxon>
        <taxon>Metazoa</taxon>
        <taxon>Ecdysozoa</taxon>
        <taxon>Arthropoda</taxon>
        <taxon>Hexapoda</taxon>
        <taxon>Insecta</taxon>
        <taxon>Pterygota</taxon>
        <taxon>Neoptera</taxon>
        <taxon>Paraneoptera</taxon>
        <taxon>Hemiptera</taxon>
        <taxon>Auchenorrhyncha</taxon>
        <taxon>Fulgoroidea</taxon>
        <taxon>Delphacidae</taxon>
        <taxon>Criomorphinae</taxon>
        <taxon>Laodelphax</taxon>
    </lineage>
</organism>
<comment type="caution">
    <text evidence="2">The sequence shown here is derived from an EMBL/GenBank/DDBJ whole genome shotgun (WGS) entry which is preliminary data.</text>
</comment>
<feature type="compositionally biased region" description="Basic and acidic residues" evidence="1">
    <location>
        <begin position="100"/>
        <end position="109"/>
    </location>
</feature>
<gene>
    <name evidence="2" type="ORF">LSTR_LSTR007546</name>
</gene>
<feature type="compositionally biased region" description="Polar residues" evidence="1">
    <location>
        <begin position="54"/>
        <end position="64"/>
    </location>
</feature>
<accession>A0A482XSD5</accession>
<reference evidence="2 3" key="1">
    <citation type="journal article" date="2017" name="Gigascience">
        <title>Genome sequence of the small brown planthopper, Laodelphax striatellus.</title>
        <authorList>
            <person name="Zhu J."/>
            <person name="Jiang F."/>
            <person name="Wang X."/>
            <person name="Yang P."/>
            <person name="Bao Y."/>
            <person name="Zhao W."/>
            <person name="Wang W."/>
            <person name="Lu H."/>
            <person name="Wang Q."/>
            <person name="Cui N."/>
            <person name="Li J."/>
            <person name="Chen X."/>
            <person name="Luo L."/>
            <person name="Yu J."/>
            <person name="Kang L."/>
            <person name="Cui F."/>
        </authorList>
    </citation>
    <scope>NUCLEOTIDE SEQUENCE [LARGE SCALE GENOMIC DNA]</scope>
    <source>
        <strain evidence="2">Lst14</strain>
    </source>
</reference>
<proteinExistence type="predicted"/>
<dbReference type="EMBL" id="QKKF02002514">
    <property type="protein sequence ID" value="RZF48379.1"/>
    <property type="molecule type" value="Genomic_DNA"/>
</dbReference>
<keyword evidence="3" id="KW-1185">Reference proteome</keyword>
<sequence length="150" mass="18090">MARWSWLRLAEAITRLTTRRFVARHMSAFESPGDLQRRERKTLHPYGGSYDMGVTQQPPTMSQSQIKRRIFSGISRSGRCVQLSRKRSLSLFGLVEMDSWKERSREGGKKREKKNKKEKKKKKKKKRKKKKKKKKVRRRKRRRGRREFKD</sequence>
<dbReference type="AlphaFoldDB" id="A0A482XSD5"/>
<name>A0A482XSD5_LAOST</name>
<protein>
    <submittedName>
        <fullName evidence="2">Uncharacterized protein</fullName>
    </submittedName>
</protein>
<dbReference type="Proteomes" id="UP000291343">
    <property type="component" value="Unassembled WGS sequence"/>
</dbReference>
<evidence type="ECO:0000256" key="1">
    <source>
        <dbReference type="SAM" id="MobiDB-lite"/>
    </source>
</evidence>
<feature type="compositionally biased region" description="Basic residues" evidence="1">
    <location>
        <begin position="110"/>
        <end position="150"/>
    </location>
</feature>
<feature type="region of interest" description="Disordered" evidence="1">
    <location>
        <begin position="43"/>
        <end position="64"/>
    </location>
</feature>
<dbReference type="InParanoid" id="A0A482XSD5"/>